<proteinExistence type="predicted"/>
<organism evidence="2 3">
    <name type="scientific">Deinococcus ruber</name>
    <dbReference type="NCBI Taxonomy" id="1848197"/>
    <lineage>
        <taxon>Bacteria</taxon>
        <taxon>Thermotogati</taxon>
        <taxon>Deinococcota</taxon>
        <taxon>Deinococci</taxon>
        <taxon>Deinococcales</taxon>
        <taxon>Deinococcaceae</taxon>
        <taxon>Deinococcus</taxon>
    </lineage>
</organism>
<dbReference type="InterPro" id="IPR050563">
    <property type="entry name" value="4-hydroxybenzoyl-CoA_TE"/>
</dbReference>
<dbReference type="RefSeq" id="WP_189087476.1">
    <property type="nucleotide sequence ID" value="NZ_BMQL01000001.1"/>
</dbReference>
<dbReference type="SUPFAM" id="SSF54637">
    <property type="entry name" value="Thioesterase/thiol ester dehydrase-isomerase"/>
    <property type="match status" value="1"/>
</dbReference>
<reference evidence="2" key="1">
    <citation type="journal article" date="2014" name="Int. J. Syst. Evol. Microbiol.">
        <title>Complete genome sequence of Corynebacterium casei LMG S-19264T (=DSM 44701T), isolated from a smear-ripened cheese.</title>
        <authorList>
            <consortium name="US DOE Joint Genome Institute (JGI-PGF)"/>
            <person name="Walter F."/>
            <person name="Albersmeier A."/>
            <person name="Kalinowski J."/>
            <person name="Ruckert C."/>
        </authorList>
    </citation>
    <scope>NUCLEOTIDE SEQUENCE</scope>
    <source>
        <strain evidence="2">JCM 31311</strain>
    </source>
</reference>
<keyword evidence="3" id="KW-1185">Reference proteome</keyword>
<dbReference type="GO" id="GO:0047617">
    <property type="term" value="F:fatty acyl-CoA hydrolase activity"/>
    <property type="evidence" value="ECO:0007669"/>
    <property type="project" value="TreeGrafter"/>
</dbReference>
<dbReference type="CDD" id="cd00586">
    <property type="entry name" value="4HBT"/>
    <property type="match status" value="1"/>
</dbReference>
<dbReference type="PANTHER" id="PTHR31793">
    <property type="entry name" value="4-HYDROXYBENZOYL-COA THIOESTERASE FAMILY MEMBER"/>
    <property type="match status" value="1"/>
</dbReference>
<dbReference type="Gene3D" id="3.10.129.10">
    <property type="entry name" value="Hotdog Thioesterase"/>
    <property type="match status" value="2"/>
</dbReference>
<protein>
    <submittedName>
        <fullName evidence="2">Thioesterase</fullName>
    </submittedName>
</protein>
<dbReference type="EMBL" id="BMQL01000001">
    <property type="protein sequence ID" value="GGQ92476.1"/>
    <property type="molecule type" value="Genomic_DNA"/>
</dbReference>
<sequence>MSRFDPVFSRLSSDLREYTLRLTVQSAELDELGHVNNVVYVDWIEQVARAHAEAVGAGFVQMSQMGVVAVVRKHSVHYHRPALLGDDVELHTRIAEGLGLRAVRVNRITHAQSGELLADGSTEWVWVNPQTGRPKRPPQELLEKFGF</sequence>
<gene>
    <name evidence="2" type="ORF">GCM10008957_00500</name>
</gene>
<evidence type="ECO:0000313" key="3">
    <source>
        <dbReference type="Proteomes" id="UP000603865"/>
    </source>
</evidence>
<comment type="caution">
    <text evidence="2">The sequence shown here is derived from an EMBL/GenBank/DDBJ whole genome shotgun (WGS) entry which is preliminary data.</text>
</comment>
<keyword evidence="1" id="KW-0378">Hydrolase</keyword>
<accession>A0A918BU06</accession>
<dbReference type="Proteomes" id="UP000603865">
    <property type="component" value="Unassembled WGS sequence"/>
</dbReference>
<evidence type="ECO:0000313" key="2">
    <source>
        <dbReference type="EMBL" id="GGQ92476.1"/>
    </source>
</evidence>
<dbReference type="AlphaFoldDB" id="A0A918BU06"/>
<dbReference type="PANTHER" id="PTHR31793:SF37">
    <property type="entry name" value="ACYL-COA THIOESTER HYDROLASE YBGC"/>
    <property type="match status" value="1"/>
</dbReference>
<reference evidence="2" key="2">
    <citation type="submission" date="2020-09" db="EMBL/GenBank/DDBJ databases">
        <authorList>
            <person name="Sun Q."/>
            <person name="Ohkuma M."/>
        </authorList>
    </citation>
    <scope>NUCLEOTIDE SEQUENCE</scope>
    <source>
        <strain evidence="2">JCM 31311</strain>
    </source>
</reference>
<dbReference type="Pfam" id="PF13279">
    <property type="entry name" value="4HBT_2"/>
    <property type="match status" value="1"/>
</dbReference>
<evidence type="ECO:0000256" key="1">
    <source>
        <dbReference type="ARBA" id="ARBA00022801"/>
    </source>
</evidence>
<name>A0A918BU06_9DEIO</name>
<dbReference type="InterPro" id="IPR029069">
    <property type="entry name" value="HotDog_dom_sf"/>
</dbReference>